<reference evidence="1 2" key="1">
    <citation type="submission" date="2015-04" db="EMBL/GenBank/DDBJ databases">
        <title>Draft genome of the roundworm Trichinella nativa.</title>
        <authorList>
            <person name="Mitreva M."/>
        </authorList>
    </citation>
    <scope>NUCLEOTIDE SEQUENCE [LARGE SCALE GENOMIC DNA]</scope>
    <source>
        <strain evidence="1 2">ISS45</strain>
    </source>
</reference>
<name>A0A1Y3EBE4_9BILA</name>
<accession>A0A1Y3EBE4</accession>
<dbReference type="AlphaFoldDB" id="A0A1Y3EBE4"/>
<gene>
    <name evidence="1" type="ORF">D917_03584</name>
</gene>
<proteinExistence type="predicted"/>
<evidence type="ECO:0000313" key="2">
    <source>
        <dbReference type="Proteomes" id="UP000243006"/>
    </source>
</evidence>
<dbReference type="EMBL" id="LVZM01021682">
    <property type="protein sequence ID" value="OUC41176.1"/>
    <property type="molecule type" value="Genomic_DNA"/>
</dbReference>
<protein>
    <submittedName>
        <fullName evidence="1">Uncharacterized protein</fullName>
    </submittedName>
</protein>
<comment type="caution">
    <text evidence="1">The sequence shown here is derived from an EMBL/GenBank/DDBJ whole genome shotgun (WGS) entry which is preliminary data.</text>
</comment>
<evidence type="ECO:0000313" key="1">
    <source>
        <dbReference type="EMBL" id="OUC41176.1"/>
    </source>
</evidence>
<organism evidence="1 2">
    <name type="scientific">Trichinella nativa</name>
    <dbReference type="NCBI Taxonomy" id="6335"/>
    <lineage>
        <taxon>Eukaryota</taxon>
        <taxon>Metazoa</taxon>
        <taxon>Ecdysozoa</taxon>
        <taxon>Nematoda</taxon>
        <taxon>Enoplea</taxon>
        <taxon>Dorylaimia</taxon>
        <taxon>Trichinellida</taxon>
        <taxon>Trichinellidae</taxon>
        <taxon>Trichinella</taxon>
    </lineage>
</organism>
<sequence length="115" mass="13339">MGACPRTTYCHVGRRCERLRGTESRPEEDVHPAEIRDEGPKYQTVMMAVLEKEPTAMDRAQGITLKDVLIEEASYSMDFRNNYPYDRRMEELTAALYWLISRLDDHLPNRGDNSS</sequence>
<dbReference type="Proteomes" id="UP000243006">
    <property type="component" value="Unassembled WGS sequence"/>
</dbReference>